<keyword evidence="3" id="KW-1185">Reference proteome</keyword>
<gene>
    <name evidence="2" type="ORF">LVJ83_04830</name>
</gene>
<dbReference type="EMBL" id="CP091508">
    <property type="protein sequence ID" value="UOO82794.1"/>
    <property type="molecule type" value="Genomic_DNA"/>
</dbReference>
<evidence type="ECO:0000256" key="1">
    <source>
        <dbReference type="SAM" id="Coils"/>
    </source>
</evidence>
<protein>
    <submittedName>
        <fullName evidence="2">Uncharacterized protein</fullName>
    </submittedName>
</protein>
<accession>A0ABY4DXJ1</accession>
<name>A0ABY4DXJ1_9NEIS</name>
<evidence type="ECO:0000313" key="2">
    <source>
        <dbReference type="EMBL" id="UOO82794.1"/>
    </source>
</evidence>
<reference evidence="2 3" key="1">
    <citation type="journal article" date="2022" name="Res Sq">
        <title>Evolution of multicellular longitudinally dividing oral cavity symbionts (Neisseriaceae).</title>
        <authorList>
            <person name="Nyongesa S."/>
            <person name="Weber P."/>
            <person name="Bernet E."/>
            <person name="Pullido F."/>
            <person name="Nieckarz M."/>
            <person name="Delaby M."/>
            <person name="Nieves C."/>
            <person name="Viehboeck T."/>
            <person name="Krause N."/>
            <person name="Rivera-Millot A."/>
            <person name="Nakamura A."/>
            <person name="Vischer N."/>
            <person name="VanNieuwenhze M."/>
            <person name="Brun Y."/>
            <person name="Cava F."/>
            <person name="Bulgheresi S."/>
            <person name="Veyrier F."/>
        </authorList>
    </citation>
    <scope>NUCLEOTIDE SEQUENCE [LARGE SCALE GENOMIC DNA]</scope>
    <source>
        <strain evidence="2 3">CCUG 63373m</strain>
    </source>
</reference>
<evidence type="ECO:0000313" key="3">
    <source>
        <dbReference type="Proteomes" id="UP000829817"/>
    </source>
</evidence>
<dbReference type="RefSeq" id="WP_244786858.1">
    <property type="nucleotide sequence ID" value="NZ_CP091508.1"/>
</dbReference>
<dbReference type="Proteomes" id="UP000829817">
    <property type="component" value="Chromosome"/>
</dbReference>
<proteinExistence type="predicted"/>
<organism evidence="2 3">
    <name type="scientific">Uruburuella testudinis</name>
    <dbReference type="NCBI Taxonomy" id="1282863"/>
    <lineage>
        <taxon>Bacteria</taxon>
        <taxon>Pseudomonadati</taxon>
        <taxon>Pseudomonadota</taxon>
        <taxon>Betaproteobacteria</taxon>
        <taxon>Neisseriales</taxon>
        <taxon>Neisseriaceae</taxon>
        <taxon>Uruburuella</taxon>
    </lineage>
</organism>
<keyword evidence="1" id="KW-0175">Coiled coil</keyword>
<feature type="coiled-coil region" evidence="1">
    <location>
        <begin position="9"/>
        <end position="36"/>
    </location>
</feature>
<sequence length="100" mass="11673">MSTVLTPELMEKLERLRSLEIEAQELRAELQPWLDNACKQYLVAWLENQMEKGQDISILELKSNLSDLAYHSAMNDNVALWHQISEVKKLLAIYETNRKT</sequence>